<reference evidence="1 2" key="1">
    <citation type="journal article" date="2021" name="Sci. Rep.">
        <title>The genome of the diatom Chaetoceros tenuissimus carries an ancient integrated fragment of an extant virus.</title>
        <authorList>
            <person name="Hongo Y."/>
            <person name="Kimura K."/>
            <person name="Takaki Y."/>
            <person name="Yoshida Y."/>
            <person name="Baba S."/>
            <person name="Kobayashi G."/>
            <person name="Nagasaki K."/>
            <person name="Hano T."/>
            <person name="Tomaru Y."/>
        </authorList>
    </citation>
    <scope>NUCLEOTIDE SEQUENCE [LARGE SCALE GENOMIC DNA]</scope>
    <source>
        <strain evidence="1 2">NIES-3715</strain>
    </source>
</reference>
<proteinExistence type="predicted"/>
<dbReference type="AlphaFoldDB" id="A0AAD3CN22"/>
<keyword evidence="2" id="KW-1185">Reference proteome</keyword>
<gene>
    <name evidence="1" type="ORF">CTEN210_05368</name>
</gene>
<name>A0AAD3CN22_9STRA</name>
<dbReference type="Proteomes" id="UP001054902">
    <property type="component" value="Unassembled WGS sequence"/>
</dbReference>
<evidence type="ECO:0000313" key="1">
    <source>
        <dbReference type="EMBL" id="GFH48892.1"/>
    </source>
</evidence>
<comment type="caution">
    <text evidence="1">The sequence shown here is derived from an EMBL/GenBank/DDBJ whole genome shotgun (WGS) entry which is preliminary data.</text>
</comment>
<accession>A0AAD3CN22</accession>
<dbReference type="EMBL" id="BLLK01000029">
    <property type="protein sequence ID" value="GFH48892.1"/>
    <property type="molecule type" value="Genomic_DNA"/>
</dbReference>
<sequence length="139" mass="16201">MSNFIQYAKDSNIAFQHGSKKCCGLKSSLELKQTEDQRDDDDDLGDYRSRVWEECDYDTSVYTASSLQMLNQSHSYQMKLLQQLKKLKPKKRVQKMKPTFDKVPLINQSLSSNSSDGWKYLTMERNERDGNEDGNTHDF</sequence>
<protein>
    <submittedName>
        <fullName evidence="1">Uncharacterized protein</fullName>
    </submittedName>
</protein>
<evidence type="ECO:0000313" key="2">
    <source>
        <dbReference type="Proteomes" id="UP001054902"/>
    </source>
</evidence>
<organism evidence="1 2">
    <name type="scientific">Chaetoceros tenuissimus</name>
    <dbReference type="NCBI Taxonomy" id="426638"/>
    <lineage>
        <taxon>Eukaryota</taxon>
        <taxon>Sar</taxon>
        <taxon>Stramenopiles</taxon>
        <taxon>Ochrophyta</taxon>
        <taxon>Bacillariophyta</taxon>
        <taxon>Coscinodiscophyceae</taxon>
        <taxon>Chaetocerotophycidae</taxon>
        <taxon>Chaetocerotales</taxon>
        <taxon>Chaetocerotaceae</taxon>
        <taxon>Chaetoceros</taxon>
    </lineage>
</organism>